<organism evidence="1 2">
    <name type="scientific">Pedobacter miscanthi</name>
    <dbReference type="NCBI Taxonomy" id="2259170"/>
    <lineage>
        <taxon>Bacteria</taxon>
        <taxon>Pseudomonadati</taxon>
        <taxon>Bacteroidota</taxon>
        <taxon>Sphingobacteriia</taxon>
        <taxon>Sphingobacteriales</taxon>
        <taxon>Sphingobacteriaceae</taxon>
        <taxon>Pedobacter</taxon>
    </lineage>
</organism>
<evidence type="ECO:0000313" key="1">
    <source>
        <dbReference type="EMBL" id="RBQ03636.1"/>
    </source>
</evidence>
<dbReference type="EMBL" id="QNQU01000020">
    <property type="protein sequence ID" value="RBQ03636.1"/>
    <property type="molecule type" value="Genomic_DNA"/>
</dbReference>
<comment type="caution">
    <text evidence="1">The sequence shown here is derived from an EMBL/GenBank/DDBJ whole genome shotgun (WGS) entry which is preliminary data.</text>
</comment>
<accession>A0A366KPN5</accession>
<protein>
    <submittedName>
        <fullName evidence="1">Uncharacterized protein</fullName>
    </submittedName>
</protein>
<sequence length="64" mass="7529">MIHHISYSVNRQKMAFFLPQRKQRRHGVNPALSSSIDGNQRAEFPADLRKFSQRNKNAVMIYKI</sequence>
<evidence type="ECO:0000313" key="2">
    <source>
        <dbReference type="Proteomes" id="UP000252081"/>
    </source>
</evidence>
<keyword evidence="2" id="KW-1185">Reference proteome</keyword>
<dbReference type="Proteomes" id="UP000252081">
    <property type="component" value="Unassembled WGS sequence"/>
</dbReference>
<dbReference type="AlphaFoldDB" id="A0A366KPN5"/>
<gene>
    <name evidence="1" type="ORF">DRW42_20665</name>
</gene>
<proteinExistence type="predicted"/>
<name>A0A366KPN5_9SPHI</name>
<reference evidence="1 2" key="1">
    <citation type="submission" date="2018-07" db="EMBL/GenBank/DDBJ databases">
        <title>A draft genome of a endophytic bacteria, a new species of Pedobacter.</title>
        <authorList>
            <person name="Zhang Z.D."/>
            <person name="Chen Z.J."/>
        </authorList>
    </citation>
    <scope>NUCLEOTIDE SEQUENCE [LARGE SCALE GENOMIC DNA]</scope>
    <source>
        <strain evidence="1 2">RS10</strain>
    </source>
</reference>